<evidence type="ECO:0000313" key="1">
    <source>
        <dbReference type="EMBL" id="KAJ2796289.1"/>
    </source>
</evidence>
<dbReference type="Proteomes" id="UP001140087">
    <property type="component" value="Unassembled WGS sequence"/>
</dbReference>
<accession>A0ACC1KWI9</accession>
<organism evidence="1 2">
    <name type="scientific">Coemansia helicoidea</name>
    <dbReference type="NCBI Taxonomy" id="1286919"/>
    <lineage>
        <taxon>Eukaryota</taxon>
        <taxon>Fungi</taxon>
        <taxon>Fungi incertae sedis</taxon>
        <taxon>Zoopagomycota</taxon>
        <taxon>Kickxellomycotina</taxon>
        <taxon>Kickxellomycetes</taxon>
        <taxon>Kickxellales</taxon>
        <taxon>Kickxellaceae</taxon>
        <taxon>Coemansia</taxon>
    </lineage>
</organism>
<name>A0ACC1KWI9_9FUNG</name>
<feature type="non-terminal residue" evidence="1">
    <location>
        <position position="353"/>
    </location>
</feature>
<dbReference type="EMBL" id="JANBUN010001919">
    <property type="protein sequence ID" value="KAJ2796289.1"/>
    <property type="molecule type" value="Genomic_DNA"/>
</dbReference>
<evidence type="ECO:0000313" key="2">
    <source>
        <dbReference type="Proteomes" id="UP001140087"/>
    </source>
</evidence>
<gene>
    <name evidence="1" type="ORF">H4R21_004772</name>
</gene>
<protein>
    <submittedName>
        <fullName evidence="1">Uncharacterized protein</fullName>
    </submittedName>
</protein>
<proteinExistence type="predicted"/>
<sequence>MLIKLAPNGSILSVKIADFGLARAVDDGGTMRTICGTPSYLAPEIVCRGSSVVSYSKSVDMWALGVVLYALHTNSFPFAKLLHHGDAADASLDAYVKASRMTATNEKFCGLSSALQGLLSGMLHIDPKTRLTIEAAIHHPWTQTSANGAPGPLHEPVEVWGVLHAVTPGPSSHKPGRATEPIRVDMFRSRTVIGRGRTSHIQIPDPRISSSHCEVLFRDSGVHLRSAGRSPCWVEGRPVGSGCTQVLRPPYEFSLRPDMPKANASQKHASYRFRVEVFEKPWKVAWVAVSAAPATCDLAAPGVAPSGSGDSAGSIDAAIPGLSLSRRPSSQPPPLVLPVASAHLSLLPLGSAK</sequence>
<comment type="caution">
    <text evidence="1">The sequence shown here is derived from an EMBL/GenBank/DDBJ whole genome shotgun (WGS) entry which is preliminary data.</text>
</comment>
<reference evidence="1" key="1">
    <citation type="submission" date="2022-07" db="EMBL/GenBank/DDBJ databases">
        <title>Phylogenomic reconstructions and comparative analyses of Kickxellomycotina fungi.</title>
        <authorList>
            <person name="Reynolds N.K."/>
            <person name="Stajich J.E."/>
            <person name="Barry K."/>
            <person name="Grigoriev I.V."/>
            <person name="Crous P."/>
            <person name="Smith M.E."/>
        </authorList>
    </citation>
    <scope>NUCLEOTIDE SEQUENCE</scope>
    <source>
        <strain evidence="1">BCRC 34780</strain>
    </source>
</reference>
<keyword evidence="2" id="KW-1185">Reference proteome</keyword>